<protein>
    <recommendedName>
        <fullName evidence="3">F-box domain-containing protein</fullName>
    </recommendedName>
</protein>
<feature type="non-terminal residue" evidence="1">
    <location>
        <position position="79"/>
    </location>
</feature>
<sequence length="79" mass="8996">ESLPWPALTRLFSHLLDEEDCADLANLAKVSTHIHKGVNEFMKKNRPAIKHILIGKSNVGIFVDIYLLPSNLPFYYLSM</sequence>
<comment type="caution">
    <text evidence="1">The sequence shown here is derived from an EMBL/GenBank/DDBJ whole genome shotgun (WGS) entry which is preliminary data.</text>
</comment>
<evidence type="ECO:0000313" key="2">
    <source>
        <dbReference type="Proteomes" id="UP001328107"/>
    </source>
</evidence>
<feature type="non-terminal residue" evidence="1">
    <location>
        <position position="1"/>
    </location>
</feature>
<dbReference type="EMBL" id="BTRK01000001">
    <property type="protein sequence ID" value="GMR31291.1"/>
    <property type="molecule type" value="Genomic_DNA"/>
</dbReference>
<dbReference type="AlphaFoldDB" id="A0AAN4YZV1"/>
<accession>A0AAN4YZV1</accession>
<keyword evidence="2" id="KW-1185">Reference proteome</keyword>
<name>A0AAN4YZV1_9BILA</name>
<evidence type="ECO:0008006" key="3">
    <source>
        <dbReference type="Google" id="ProtNLM"/>
    </source>
</evidence>
<organism evidence="1 2">
    <name type="scientific">Pristionchus mayeri</name>
    <dbReference type="NCBI Taxonomy" id="1317129"/>
    <lineage>
        <taxon>Eukaryota</taxon>
        <taxon>Metazoa</taxon>
        <taxon>Ecdysozoa</taxon>
        <taxon>Nematoda</taxon>
        <taxon>Chromadorea</taxon>
        <taxon>Rhabditida</taxon>
        <taxon>Rhabditina</taxon>
        <taxon>Diplogasteromorpha</taxon>
        <taxon>Diplogasteroidea</taxon>
        <taxon>Neodiplogasteridae</taxon>
        <taxon>Pristionchus</taxon>
    </lineage>
</organism>
<gene>
    <name evidence="1" type="ORF">PMAYCL1PPCAC_01486</name>
</gene>
<proteinExistence type="predicted"/>
<reference evidence="2" key="1">
    <citation type="submission" date="2022-10" db="EMBL/GenBank/DDBJ databases">
        <title>Genome assembly of Pristionchus species.</title>
        <authorList>
            <person name="Yoshida K."/>
            <person name="Sommer R.J."/>
        </authorList>
    </citation>
    <scope>NUCLEOTIDE SEQUENCE [LARGE SCALE GENOMIC DNA]</scope>
    <source>
        <strain evidence="2">RS5460</strain>
    </source>
</reference>
<dbReference type="Proteomes" id="UP001328107">
    <property type="component" value="Unassembled WGS sequence"/>
</dbReference>
<evidence type="ECO:0000313" key="1">
    <source>
        <dbReference type="EMBL" id="GMR31291.1"/>
    </source>
</evidence>